<dbReference type="AlphaFoldDB" id="A0A6N2C9V4"/>
<evidence type="ECO:0000313" key="1">
    <source>
        <dbReference type="EMBL" id="TMX04497.1"/>
    </source>
</evidence>
<protein>
    <submittedName>
        <fullName evidence="1">Uncharacterized protein</fullName>
    </submittedName>
</protein>
<proteinExistence type="predicted"/>
<gene>
    <name evidence="1" type="ORF">EJD97_008247</name>
</gene>
<reference evidence="1" key="1">
    <citation type="submission" date="2019-05" db="EMBL/GenBank/DDBJ databases">
        <title>The de novo reference genome and transcriptome assemblies of the wild tomato species Solanum chilense.</title>
        <authorList>
            <person name="Stam R."/>
            <person name="Nosenko T."/>
            <person name="Hoerger A.C."/>
            <person name="Stephan W."/>
            <person name="Seidel M.A."/>
            <person name="Kuhn J.M.M."/>
            <person name="Haberer G."/>
            <person name="Tellier A."/>
        </authorList>
    </citation>
    <scope>NUCLEOTIDE SEQUENCE</scope>
    <source>
        <tissue evidence="1">Mature leaves</tissue>
    </source>
</reference>
<organism evidence="1">
    <name type="scientific">Solanum chilense</name>
    <name type="common">Tomato</name>
    <name type="synonym">Lycopersicon chilense</name>
    <dbReference type="NCBI Taxonomy" id="4083"/>
    <lineage>
        <taxon>Eukaryota</taxon>
        <taxon>Viridiplantae</taxon>
        <taxon>Streptophyta</taxon>
        <taxon>Embryophyta</taxon>
        <taxon>Tracheophyta</taxon>
        <taxon>Spermatophyta</taxon>
        <taxon>Magnoliopsida</taxon>
        <taxon>eudicotyledons</taxon>
        <taxon>Gunneridae</taxon>
        <taxon>Pentapetalae</taxon>
        <taxon>asterids</taxon>
        <taxon>lamiids</taxon>
        <taxon>Solanales</taxon>
        <taxon>Solanaceae</taxon>
        <taxon>Solanoideae</taxon>
        <taxon>Solaneae</taxon>
        <taxon>Solanum</taxon>
        <taxon>Solanum subgen. Lycopersicon</taxon>
    </lineage>
</organism>
<name>A0A6N2C9V4_SOLCI</name>
<sequence>MQKRPPTELMRLVTVRRGYDGPSCRFVMKFREVIPVPRFHELKFKEVIPLPLFLRRSVILVVDGGEECSRRNCTSMGRRSP</sequence>
<comment type="caution">
    <text evidence="1">The sequence shown here is derived from an EMBL/GenBank/DDBJ whole genome shotgun (WGS) entry which is preliminary data.</text>
</comment>
<accession>A0A6N2C9V4</accession>
<dbReference type="EMBL" id="RXGB01000221">
    <property type="protein sequence ID" value="TMX04497.1"/>
    <property type="molecule type" value="Genomic_DNA"/>
</dbReference>